<dbReference type="CDD" id="cd06171">
    <property type="entry name" value="Sigma70_r4"/>
    <property type="match status" value="1"/>
</dbReference>
<keyword evidence="4" id="KW-0804">Transcription</keyword>
<gene>
    <name evidence="7" type="primary">sigW_8</name>
    <name evidence="7" type="ORF">ETAA1_56780</name>
</gene>
<dbReference type="AlphaFoldDB" id="A0A517Y1P0"/>
<dbReference type="InterPro" id="IPR013249">
    <property type="entry name" value="RNA_pol_sigma70_r4_t2"/>
</dbReference>
<feature type="domain" description="RNA polymerase sigma-70 region 2" evidence="5">
    <location>
        <begin position="30"/>
        <end position="96"/>
    </location>
</feature>
<evidence type="ECO:0000256" key="1">
    <source>
        <dbReference type="ARBA" id="ARBA00010641"/>
    </source>
</evidence>
<dbReference type="GO" id="GO:0006352">
    <property type="term" value="P:DNA-templated transcription initiation"/>
    <property type="evidence" value="ECO:0007669"/>
    <property type="project" value="InterPro"/>
</dbReference>
<sequence>MTDPPARPDDPDLPLLLKARGGDFAAFEALVGRLQNRVYGLAYRMLGEPHDAEDVAQQTFLSLVEHLKEFRGESAVAGWVLRIAANHALKHLRKRRGLPTVPLTDPAGSDEGYAEVPHPDFIADWRADPADLAERHEVRAAVDRALAGLDDKYRAVFVLRDIEGFSVREAADLLGISEANVKVRLLRARLALREILTRTFGDAATRVTPDHRHG</sequence>
<accession>A0A517Y1P0</accession>
<proteinExistence type="inferred from homology"/>
<dbReference type="InterPro" id="IPR013325">
    <property type="entry name" value="RNA_pol_sigma_r2"/>
</dbReference>
<organism evidence="7 8">
    <name type="scientific">Urbifossiella limnaea</name>
    <dbReference type="NCBI Taxonomy" id="2528023"/>
    <lineage>
        <taxon>Bacteria</taxon>
        <taxon>Pseudomonadati</taxon>
        <taxon>Planctomycetota</taxon>
        <taxon>Planctomycetia</taxon>
        <taxon>Gemmatales</taxon>
        <taxon>Gemmataceae</taxon>
        <taxon>Urbifossiella</taxon>
    </lineage>
</organism>
<dbReference type="InterPro" id="IPR014284">
    <property type="entry name" value="RNA_pol_sigma-70_dom"/>
</dbReference>
<keyword evidence="8" id="KW-1185">Reference proteome</keyword>
<dbReference type="PANTHER" id="PTHR43133">
    <property type="entry name" value="RNA POLYMERASE ECF-TYPE SIGMA FACTO"/>
    <property type="match status" value="1"/>
</dbReference>
<evidence type="ECO:0000256" key="3">
    <source>
        <dbReference type="ARBA" id="ARBA00023082"/>
    </source>
</evidence>
<dbReference type="Gene3D" id="1.10.10.10">
    <property type="entry name" value="Winged helix-like DNA-binding domain superfamily/Winged helix DNA-binding domain"/>
    <property type="match status" value="1"/>
</dbReference>
<dbReference type="RefSeq" id="WP_145243902.1">
    <property type="nucleotide sequence ID" value="NZ_CP036273.1"/>
</dbReference>
<evidence type="ECO:0000256" key="2">
    <source>
        <dbReference type="ARBA" id="ARBA00023015"/>
    </source>
</evidence>
<dbReference type="InterPro" id="IPR007627">
    <property type="entry name" value="RNA_pol_sigma70_r2"/>
</dbReference>
<evidence type="ECO:0000313" key="7">
    <source>
        <dbReference type="EMBL" id="QDU23673.1"/>
    </source>
</evidence>
<evidence type="ECO:0000256" key="4">
    <source>
        <dbReference type="ARBA" id="ARBA00023163"/>
    </source>
</evidence>
<dbReference type="KEGG" id="uli:ETAA1_56780"/>
<feature type="domain" description="RNA polymerase sigma factor 70 region 4 type 2" evidence="6">
    <location>
        <begin position="140"/>
        <end position="192"/>
    </location>
</feature>
<dbReference type="SUPFAM" id="SSF88946">
    <property type="entry name" value="Sigma2 domain of RNA polymerase sigma factors"/>
    <property type="match status" value="1"/>
</dbReference>
<dbReference type="EMBL" id="CP036273">
    <property type="protein sequence ID" value="QDU23673.1"/>
    <property type="molecule type" value="Genomic_DNA"/>
</dbReference>
<keyword evidence="2" id="KW-0805">Transcription regulation</keyword>
<dbReference type="Gene3D" id="1.10.1740.10">
    <property type="match status" value="1"/>
</dbReference>
<dbReference type="Proteomes" id="UP000319576">
    <property type="component" value="Chromosome"/>
</dbReference>
<dbReference type="InterPro" id="IPR039425">
    <property type="entry name" value="RNA_pol_sigma-70-like"/>
</dbReference>
<keyword evidence="3" id="KW-0731">Sigma factor</keyword>
<name>A0A517Y1P0_9BACT</name>
<dbReference type="PANTHER" id="PTHR43133:SF51">
    <property type="entry name" value="RNA POLYMERASE SIGMA FACTOR"/>
    <property type="match status" value="1"/>
</dbReference>
<evidence type="ECO:0000313" key="8">
    <source>
        <dbReference type="Proteomes" id="UP000319576"/>
    </source>
</evidence>
<dbReference type="SUPFAM" id="SSF88659">
    <property type="entry name" value="Sigma3 and sigma4 domains of RNA polymerase sigma factors"/>
    <property type="match status" value="1"/>
</dbReference>
<dbReference type="InterPro" id="IPR036388">
    <property type="entry name" value="WH-like_DNA-bd_sf"/>
</dbReference>
<dbReference type="Pfam" id="PF04542">
    <property type="entry name" value="Sigma70_r2"/>
    <property type="match status" value="1"/>
</dbReference>
<dbReference type="Pfam" id="PF08281">
    <property type="entry name" value="Sigma70_r4_2"/>
    <property type="match status" value="1"/>
</dbReference>
<evidence type="ECO:0000259" key="5">
    <source>
        <dbReference type="Pfam" id="PF04542"/>
    </source>
</evidence>
<evidence type="ECO:0000259" key="6">
    <source>
        <dbReference type="Pfam" id="PF08281"/>
    </source>
</evidence>
<dbReference type="NCBIfam" id="TIGR02937">
    <property type="entry name" value="sigma70-ECF"/>
    <property type="match status" value="1"/>
</dbReference>
<dbReference type="InterPro" id="IPR013324">
    <property type="entry name" value="RNA_pol_sigma_r3/r4-like"/>
</dbReference>
<dbReference type="GO" id="GO:0003677">
    <property type="term" value="F:DNA binding"/>
    <property type="evidence" value="ECO:0007669"/>
    <property type="project" value="InterPro"/>
</dbReference>
<comment type="similarity">
    <text evidence="1">Belongs to the sigma-70 factor family. ECF subfamily.</text>
</comment>
<dbReference type="GO" id="GO:0016987">
    <property type="term" value="F:sigma factor activity"/>
    <property type="evidence" value="ECO:0007669"/>
    <property type="project" value="UniProtKB-KW"/>
</dbReference>
<protein>
    <submittedName>
        <fullName evidence="7">ECF RNA polymerase sigma factor SigW</fullName>
    </submittedName>
</protein>
<reference evidence="7 8" key="1">
    <citation type="submission" date="2019-02" db="EMBL/GenBank/DDBJ databases">
        <title>Deep-cultivation of Planctomycetes and their phenomic and genomic characterization uncovers novel biology.</title>
        <authorList>
            <person name="Wiegand S."/>
            <person name="Jogler M."/>
            <person name="Boedeker C."/>
            <person name="Pinto D."/>
            <person name="Vollmers J."/>
            <person name="Rivas-Marin E."/>
            <person name="Kohn T."/>
            <person name="Peeters S.H."/>
            <person name="Heuer A."/>
            <person name="Rast P."/>
            <person name="Oberbeckmann S."/>
            <person name="Bunk B."/>
            <person name="Jeske O."/>
            <person name="Meyerdierks A."/>
            <person name="Storesund J.E."/>
            <person name="Kallscheuer N."/>
            <person name="Luecker S."/>
            <person name="Lage O.M."/>
            <person name="Pohl T."/>
            <person name="Merkel B.J."/>
            <person name="Hornburger P."/>
            <person name="Mueller R.-W."/>
            <person name="Bruemmer F."/>
            <person name="Labrenz M."/>
            <person name="Spormann A.M."/>
            <person name="Op den Camp H."/>
            <person name="Overmann J."/>
            <person name="Amann R."/>
            <person name="Jetten M.S.M."/>
            <person name="Mascher T."/>
            <person name="Medema M.H."/>
            <person name="Devos D.P."/>
            <person name="Kaster A.-K."/>
            <person name="Ovreas L."/>
            <person name="Rohde M."/>
            <person name="Galperin M.Y."/>
            <person name="Jogler C."/>
        </authorList>
    </citation>
    <scope>NUCLEOTIDE SEQUENCE [LARGE SCALE GENOMIC DNA]</scope>
    <source>
        <strain evidence="7 8">ETA_A1</strain>
    </source>
</reference>
<dbReference type="OrthoDB" id="9780326at2"/>